<dbReference type="CDD" id="cd06222">
    <property type="entry name" value="RNase_H_like"/>
    <property type="match status" value="1"/>
</dbReference>
<protein>
    <recommendedName>
        <fullName evidence="1">RNase H type-1 domain-containing protein</fullName>
    </recommendedName>
</protein>
<dbReference type="InterPro" id="IPR002156">
    <property type="entry name" value="RNaseH_domain"/>
</dbReference>
<organism evidence="2 3">
    <name type="scientific">Gossypium arboreum</name>
    <name type="common">Tree cotton</name>
    <name type="synonym">Gossypium nanking</name>
    <dbReference type="NCBI Taxonomy" id="29729"/>
    <lineage>
        <taxon>Eukaryota</taxon>
        <taxon>Viridiplantae</taxon>
        <taxon>Streptophyta</taxon>
        <taxon>Embryophyta</taxon>
        <taxon>Tracheophyta</taxon>
        <taxon>Spermatophyta</taxon>
        <taxon>Magnoliopsida</taxon>
        <taxon>eudicotyledons</taxon>
        <taxon>Gunneridae</taxon>
        <taxon>Pentapetalae</taxon>
        <taxon>rosids</taxon>
        <taxon>malvids</taxon>
        <taxon>Malvales</taxon>
        <taxon>Malvaceae</taxon>
        <taxon>Malvoideae</taxon>
        <taxon>Gossypium</taxon>
    </lineage>
</organism>
<dbReference type="InterPro" id="IPR044730">
    <property type="entry name" value="RNase_H-like_dom_plant"/>
</dbReference>
<dbReference type="PANTHER" id="PTHR47074">
    <property type="entry name" value="BNAC02G40300D PROTEIN"/>
    <property type="match status" value="1"/>
</dbReference>
<evidence type="ECO:0000259" key="1">
    <source>
        <dbReference type="Pfam" id="PF13456"/>
    </source>
</evidence>
<keyword evidence="3" id="KW-1185">Reference proteome</keyword>
<dbReference type="EMBL" id="JARKNE010000011">
    <property type="protein sequence ID" value="KAK5783326.1"/>
    <property type="molecule type" value="Genomic_DNA"/>
</dbReference>
<comment type="caution">
    <text evidence="2">The sequence shown here is derived from an EMBL/GenBank/DDBJ whole genome shotgun (WGS) entry which is preliminary data.</text>
</comment>
<dbReference type="Gene3D" id="3.30.420.10">
    <property type="entry name" value="Ribonuclease H-like superfamily/Ribonuclease H"/>
    <property type="match status" value="1"/>
</dbReference>
<evidence type="ECO:0000313" key="2">
    <source>
        <dbReference type="EMBL" id="KAK5783326.1"/>
    </source>
</evidence>
<accession>A0ABR0MYG8</accession>
<gene>
    <name evidence="2" type="ORF">PVK06_037834</name>
</gene>
<dbReference type="PANTHER" id="PTHR47074:SF61">
    <property type="entry name" value="RNASE H TYPE-1 DOMAIN-CONTAINING PROTEIN"/>
    <property type="match status" value="1"/>
</dbReference>
<dbReference type="InterPro" id="IPR012337">
    <property type="entry name" value="RNaseH-like_sf"/>
</dbReference>
<proteinExistence type="predicted"/>
<name>A0ABR0MYG8_GOSAR</name>
<evidence type="ECO:0000313" key="3">
    <source>
        <dbReference type="Proteomes" id="UP001358586"/>
    </source>
</evidence>
<dbReference type="Proteomes" id="UP001358586">
    <property type="component" value="Chromosome 11"/>
</dbReference>
<feature type="domain" description="RNase H type-1" evidence="1">
    <location>
        <begin position="107"/>
        <end position="228"/>
    </location>
</feature>
<reference evidence="2 3" key="1">
    <citation type="submission" date="2023-03" db="EMBL/GenBank/DDBJ databases">
        <title>WGS of Gossypium arboreum.</title>
        <authorList>
            <person name="Yu D."/>
        </authorList>
    </citation>
    <scope>NUCLEOTIDE SEQUENCE [LARGE SCALE GENOMIC DNA]</scope>
    <source>
        <tissue evidence="2">Leaf</tissue>
    </source>
</reference>
<dbReference type="InterPro" id="IPR052929">
    <property type="entry name" value="RNase_H-like_EbsB-rel"/>
</dbReference>
<sequence length="259" mass="29366">MGGEGPIGERPNMEEEVAELILRIPLVMEPHSDLLAWTGEPSGDVLWAIWGDRNARIHENTNRSGQEIAKYVLSYLQELEGAGRSTHISPKVERKWTHPSGQAVKINFDGAFDERNHQSASRIMVRDRKGLVLISCSKLHRGVFSPFAAEALACRRATQIGLEMQSLEVIIECDSLSVIKRCKEKKQDRSQIEAYIHDIQEMKSRACKLSFEYIPRSANGLAHILAKESLKKKEEMYLIDSLPSYADGLIRREREKEPN</sequence>
<dbReference type="InterPro" id="IPR036397">
    <property type="entry name" value="RNaseH_sf"/>
</dbReference>
<dbReference type="SUPFAM" id="SSF53098">
    <property type="entry name" value="Ribonuclease H-like"/>
    <property type="match status" value="1"/>
</dbReference>
<dbReference type="Pfam" id="PF13456">
    <property type="entry name" value="RVT_3"/>
    <property type="match status" value="1"/>
</dbReference>